<proteinExistence type="predicted"/>
<name>A0A9N9BJ36_9GLOM</name>
<dbReference type="AlphaFoldDB" id="A0A9N9BJ36"/>
<sequence length="57" mass="6741">MSRYNIYAGILEELEDKFIKVIEEKKKLRPVLLALKKYPDLSTRKTTAILTFTRKPE</sequence>
<evidence type="ECO:0000313" key="2">
    <source>
        <dbReference type="Proteomes" id="UP000789706"/>
    </source>
</evidence>
<comment type="caution">
    <text evidence="1">The sequence shown here is derived from an EMBL/GenBank/DDBJ whole genome shotgun (WGS) entry which is preliminary data.</text>
</comment>
<protein>
    <submittedName>
        <fullName evidence="1">6783_t:CDS:1</fullName>
    </submittedName>
</protein>
<reference evidence="1" key="1">
    <citation type="submission" date="2021-06" db="EMBL/GenBank/DDBJ databases">
        <authorList>
            <person name="Kallberg Y."/>
            <person name="Tangrot J."/>
            <person name="Rosling A."/>
        </authorList>
    </citation>
    <scope>NUCLEOTIDE SEQUENCE</scope>
    <source>
        <strain evidence="1">AZ414A</strain>
    </source>
</reference>
<dbReference type="EMBL" id="CAJVPK010001017">
    <property type="protein sequence ID" value="CAG8565690.1"/>
    <property type="molecule type" value="Genomic_DNA"/>
</dbReference>
<dbReference type="Proteomes" id="UP000789706">
    <property type="component" value="Unassembled WGS sequence"/>
</dbReference>
<gene>
    <name evidence="1" type="ORF">DEBURN_LOCUS7814</name>
</gene>
<evidence type="ECO:0000313" key="1">
    <source>
        <dbReference type="EMBL" id="CAG8565690.1"/>
    </source>
</evidence>
<organism evidence="1 2">
    <name type="scientific">Diversispora eburnea</name>
    <dbReference type="NCBI Taxonomy" id="1213867"/>
    <lineage>
        <taxon>Eukaryota</taxon>
        <taxon>Fungi</taxon>
        <taxon>Fungi incertae sedis</taxon>
        <taxon>Mucoromycota</taxon>
        <taxon>Glomeromycotina</taxon>
        <taxon>Glomeromycetes</taxon>
        <taxon>Diversisporales</taxon>
        <taxon>Diversisporaceae</taxon>
        <taxon>Diversispora</taxon>
    </lineage>
</organism>
<accession>A0A9N9BJ36</accession>
<keyword evidence="2" id="KW-1185">Reference proteome</keyword>